<dbReference type="eggNOG" id="COG3465">
    <property type="taxonomic scope" value="Bacteria"/>
</dbReference>
<dbReference type="KEGG" id="axl:AXY_20740"/>
<keyword evidence="2" id="KW-1185">Reference proteome</keyword>
<protein>
    <recommendedName>
        <fullName evidence="3">YwgA family protein</fullName>
    </recommendedName>
</protein>
<dbReference type="STRING" id="698758.AXY_20740"/>
<evidence type="ECO:0000313" key="1">
    <source>
        <dbReference type="EMBL" id="BAM48206.1"/>
    </source>
</evidence>
<organism evidence="1 2">
    <name type="scientific">Amphibacillus xylanus (strain ATCC 51415 / DSM 6626 / JCM 7361 / LMG 17667 / NBRC 15112 / Ep01)</name>
    <dbReference type="NCBI Taxonomy" id="698758"/>
    <lineage>
        <taxon>Bacteria</taxon>
        <taxon>Bacillati</taxon>
        <taxon>Bacillota</taxon>
        <taxon>Bacilli</taxon>
        <taxon>Bacillales</taxon>
        <taxon>Bacillaceae</taxon>
        <taxon>Amphibacillus</taxon>
    </lineage>
</organism>
<dbReference type="PATRIC" id="fig|698758.3.peg.2080"/>
<dbReference type="Proteomes" id="UP000006294">
    <property type="component" value="Chromosome"/>
</dbReference>
<reference evidence="1 2" key="1">
    <citation type="submission" date="2011-01" db="EMBL/GenBank/DDBJ databases">
        <title>Whole genome sequence of Amphibacillus xylinus NBRC 15112.</title>
        <authorList>
            <person name="Nakazawa H."/>
            <person name="Katano Y."/>
            <person name="Nakamura S."/>
            <person name="Sasagawa M."/>
            <person name="Fukada J."/>
            <person name="Arai T."/>
            <person name="Sasakura N."/>
            <person name="Mochizuki D."/>
            <person name="Hosoyama A."/>
            <person name="Harada K."/>
            <person name="Horikawa H."/>
            <person name="Kato Y."/>
            <person name="Harada T."/>
            <person name="Sasaki K."/>
            <person name="Sekiguchi M."/>
            <person name="Hodoyama M."/>
            <person name="Nishiko R."/>
            <person name="Narita H."/>
            <person name="Hanamaki A."/>
            <person name="Hata C."/>
            <person name="Konno Y."/>
            <person name="Niimura Y."/>
            <person name="Yamazaki S."/>
            <person name="Fujita N."/>
        </authorList>
    </citation>
    <scope>NUCLEOTIDE SEQUENCE [LARGE SCALE GENOMIC DNA]</scope>
    <source>
        <strain evidence="2">ATCC 51415 / DSM 6626 / JCM 7361 / LMG 17667 / NBRC 15112 / Ep01</strain>
    </source>
</reference>
<sequence length="166" mass="19751">MLLNHARLLRFFTDANEVVGRKKLQKMIYILKKMGLPFNEKYGFHFYGPYSEELTLRIEELCNLGFLTEKEEKKENYIQYHYILNDAGKQFLDQAPDDLPACRDLIEQLNNQSARFLELIATMLFFDDLTRLEVEQKVSEVKAKANYKQEEFAEAWTFIEQLKQLH</sequence>
<dbReference type="HOGENOM" id="CLU_122294_1_0_9"/>
<evidence type="ECO:0008006" key="3">
    <source>
        <dbReference type="Google" id="ProtNLM"/>
    </source>
</evidence>
<proteinExistence type="predicted"/>
<name>K0J5H5_AMPXN</name>
<dbReference type="RefSeq" id="WP_015010792.1">
    <property type="nucleotide sequence ID" value="NC_018704.1"/>
</dbReference>
<dbReference type="EMBL" id="AP012050">
    <property type="protein sequence ID" value="BAM48206.1"/>
    <property type="molecule type" value="Genomic_DNA"/>
</dbReference>
<dbReference type="AlphaFoldDB" id="K0J5H5"/>
<dbReference type="OrthoDB" id="5507947at2"/>
<evidence type="ECO:0000313" key="2">
    <source>
        <dbReference type="Proteomes" id="UP000006294"/>
    </source>
</evidence>
<accession>K0J5H5</accession>
<gene>
    <name evidence="1" type="ordered locus">AXY_20740</name>
</gene>